<dbReference type="PRINTS" id="PR00605">
    <property type="entry name" value="CYTCHROMECIC"/>
</dbReference>
<feature type="domain" description="Cytochrome c" evidence="8">
    <location>
        <begin position="25"/>
        <end position="106"/>
    </location>
</feature>
<feature type="chain" id="PRO_5017083639" evidence="7">
    <location>
        <begin position="24"/>
        <end position="225"/>
    </location>
</feature>
<dbReference type="GO" id="GO:0005506">
    <property type="term" value="F:iron ion binding"/>
    <property type="evidence" value="ECO:0007669"/>
    <property type="project" value="InterPro"/>
</dbReference>
<dbReference type="GO" id="GO:0020037">
    <property type="term" value="F:heme binding"/>
    <property type="evidence" value="ECO:0007669"/>
    <property type="project" value="InterPro"/>
</dbReference>
<dbReference type="GO" id="GO:0009055">
    <property type="term" value="F:electron transfer activity"/>
    <property type="evidence" value="ECO:0007669"/>
    <property type="project" value="InterPro"/>
</dbReference>
<dbReference type="Pfam" id="PF00034">
    <property type="entry name" value="Cytochrom_C"/>
    <property type="match status" value="2"/>
</dbReference>
<evidence type="ECO:0000256" key="5">
    <source>
        <dbReference type="ARBA" id="ARBA00023004"/>
    </source>
</evidence>
<dbReference type="InterPro" id="IPR036909">
    <property type="entry name" value="Cyt_c-like_dom_sf"/>
</dbReference>
<accession>A0A369UUL4</accession>
<evidence type="ECO:0000256" key="2">
    <source>
        <dbReference type="ARBA" id="ARBA00022617"/>
    </source>
</evidence>
<keyword evidence="3 6" id="KW-0479">Metal-binding</keyword>
<evidence type="ECO:0000256" key="4">
    <source>
        <dbReference type="ARBA" id="ARBA00022982"/>
    </source>
</evidence>
<keyword evidence="1" id="KW-0813">Transport</keyword>
<protein>
    <submittedName>
        <fullName evidence="9">Cytochrome c</fullName>
    </submittedName>
</protein>
<keyword evidence="5 6" id="KW-0408">Iron</keyword>
<keyword evidence="10" id="KW-1185">Reference proteome</keyword>
<dbReference type="InterPro" id="IPR008168">
    <property type="entry name" value="Cyt_C_IC"/>
</dbReference>
<dbReference type="AlphaFoldDB" id="A0A369UUL4"/>
<gene>
    <name evidence="9" type="ORF">DVJ77_00595</name>
</gene>
<dbReference type="Proteomes" id="UP000253782">
    <property type="component" value="Unassembled WGS sequence"/>
</dbReference>
<dbReference type="InterPro" id="IPR050597">
    <property type="entry name" value="Cytochrome_c_Oxidase_Subunit"/>
</dbReference>
<feature type="signal peptide" evidence="7">
    <location>
        <begin position="1"/>
        <end position="23"/>
    </location>
</feature>
<keyword evidence="7" id="KW-0732">Signal</keyword>
<organism evidence="9 10">
    <name type="scientific">Dyella tabacisoli</name>
    <dbReference type="NCBI Taxonomy" id="2282381"/>
    <lineage>
        <taxon>Bacteria</taxon>
        <taxon>Pseudomonadati</taxon>
        <taxon>Pseudomonadota</taxon>
        <taxon>Gammaproteobacteria</taxon>
        <taxon>Lysobacterales</taxon>
        <taxon>Rhodanobacteraceae</taxon>
        <taxon>Dyella</taxon>
    </lineage>
</organism>
<sequence length="225" mass="24071">MTRLQLLGLSVAAALLATASVHAEGDKAIGRKLIYTCNGCHGVVGYENAYPRYPVPRLAGQNEQYIVNALHGYKSGERTHPTMVAQAQSLSDKDTGDIAAYLSSLAPTGPALSDADKTKLDKDLKQISENSPGGKKAAACFACHGADGNAIDPQYPRLAGQYNMYLQQALHEYKSGKRTNPIMKGFVATLSDQDIEDIAAYYSTLPAKLDTPTKLSTLNGHIQGD</sequence>
<evidence type="ECO:0000256" key="6">
    <source>
        <dbReference type="PROSITE-ProRule" id="PRU00433"/>
    </source>
</evidence>
<keyword evidence="2 6" id="KW-0349">Heme</keyword>
<feature type="domain" description="Cytochrome c" evidence="8">
    <location>
        <begin position="104"/>
        <end position="206"/>
    </location>
</feature>
<proteinExistence type="predicted"/>
<dbReference type="OrthoDB" id="9796421at2"/>
<dbReference type="PROSITE" id="PS51007">
    <property type="entry name" value="CYTC"/>
    <property type="match status" value="2"/>
</dbReference>
<dbReference type="Gene3D" id="1.10.760.10">
    <property type="entry name" value="Cytochrome c-like domain"/>
    <property type="match status" value="2"/>
</dbReference>
<evidence type="ECO:0000256" key="7">
    <source>
        <dbReference type="SAM" id="SignalP"/>
    </source>
</evidence>
<evidence type="ECO:0000313" key="9">
    <source>
        <dbReference type="EMBL" id="RDD83725.1"/>
    </source>
</evidence>
<evidence type="ECO:0000256" key="3">
    <source>
        <dbReference type="ARBA" id="ARBA00022723"/>
    </source>
</evidence>
<evidence type="ECO:0000259" key="8">
    <source>
        <dbReference type="PROSITE" id="PS51007"/>
    </source>
</evidence>
<name>A0A369UUL4_9GAMM</name>
<dbReference type="InterPro" id="IPR009056">
    <property type="entry name" value="Cyt_c-like_dom"/>
</dbReference>
<evidence type="ECO:0000256" key="1">
    <source>
        <dbReference type="ARBA" id="ARBA00022448"/>
    </source>
</evidence>
<comment type="caution">
    <text evidence="9">The sequence shown here is derived from an EMBL/GenBank/DDBJ whole genome shotgun (WGS) entry which is preliminary data.</text>
</comment>
<dbReference type="SUPFAM" id="SSF46626">
    <property type="entry name" value="Cytochrome c"/>
    <property type="match status" value="2"/>
</dbReference>
<reference evidence="9 10" key="1">
    <citation type="submission" date="2018-07" db="EMBL/GenBank/DDBJ databases">
        <title>Dyella tabacisoli L4-6T, whole genome shotgun sequence.</title>
        <authorList>
            <person name="Zhou X.-K."/>
            <person name="Li W.-J."/>
            <person name="Duan Y.-Q."/>
        </authorList>
    </citation>
    <scope>NUCLEOTIDE SEQUENCE [LARGE SCALE GENOMIC DNA]</scope>
    <source>
        <strain evidence="9 10">L4-6</strain>
    </source>
</reference>
<dbReference type="PANTHER" id="PTHR33751">
    <property type="entry name" value="CBB3-TYPE CYTOCHROME C OXIDASE SUBUNIT FIXP"/>
    <property type="match status" value="1"/>
</dbReference>
<dbReference type="EMBL" id="QQAH01000001">
    <property type="protein sequence ID" value="RDD83725.1"/>
    <property type="molecule type" value="Genomic_DNA"/>
</dbReference>
<dbReference type="PANTHER" id="PTHR33751:SF9">
    <property type="entry name" value="CYTOCHROME C4"/>
    <property type="match status" value="1"/>
</dbReference>
<keyword evidence="4" id="KW-0249">Electron transport</keyword>
<evidence type="ECO:0000313" key="10">
    <source>
        <dbReference type="Proteomes" id="UP000253782"/>
    </source>
</evidence>